<protein>
    <submittedName>
        <fullName evidence="10">SET domain-containing protein</fullName>
    </submittedName>
</protein>
<dbReference type="InterPro" id="IPR001214">
    <property type="entry name" value="SET_dom"/>
</dbReference>
<keyword evidence="11" id="KW-1185">Reference proteome</keyword>
<keyword evidence="2" id="KW-0808">Transferase</keyword>
<dbReference type="GO" id="GO:0003682">
    <property type="term" value="F:chromatin binding"/>
    <property type="evidence" value="ECO:0007669"/>
    <property type="project" value="TreeGrafter"/>
</dbReference>
<reference evidence="11" key="1">
    <citation type="journal article" date="2012" name="Science">
        <title>The Paleozoic origin of enzymatic lignin decomposition reconstructed from 31 fungal genomes.</title>
        <authorList>
            <person name="Floudas D."/>
            <person name="Binder M."/>
            <person name="Riley R."/>
            <person name="Barry K."/>
            <person name="Blanchette R.A."/>
            <person name="Henrissat B."/>
            <person name="Martinez A.T."/>
            <person name="Otillar R."/>
            <person name="Spatafora J.W."/>
            <person name="Yadav J.S."/>
            <person name="Aerts A."/>
            <person name="Benoit I."/>
            <person name="Boyd A."/>
            <person name="Carlson A."/>
            <person name="Copeland A."/>
            <person name="Coutinho P.M."/>
            <person name="de Vries R.P."/>
            <person name="Ferreira P."/>
            <person name="Findley K."/>
            <person name="Foster B."/>
            <person name="Gaskell J."/>
            <person name="Glotzer D."/>
            <person name="Gorecki P."/>
            <person name="Heitman J."/>
            <person name="Hesse C."/>
            <person name="Hori C."/>
            <person name="Igarashi K."/>
            <person name="Jurgens J.A."/>
            <person name="Kallen N."/>
            <person name="Kersten P."/>
            <person name="Kohler A."/>
            <person name="Kuees U."/>
            <person name="Kumar T.K.A."/>
            <person name="Kuo A."/>
            <person name="LaButti K."/>
            <person name="Larrondo L.F."/>
            <person name="Lindquist E."/>
            <person name="Ling A."/>
            <person name="Lombard V."/>
            <person name="Lucas S."/>
            <person name="Lundell T."/>
            <person name="Martin R."/>
            <person name="McLaughlin D.J."/>
            <person name="Morgenstern I."/>
            <person name="Morin E."/>
            <person name="Murat C."/>
            <person name="Nagy L.G."/>
            <person name="Nolan M."/>
            <person name="Ohm R.A."/>
            <person name="Patyshakuliyeva A."/>
            <person name="Rokas A."/>
            <person name="Ruiz-Duenas F.J."/>
            <person name="Sabat G."/>
            <person name="Salamov A."/>
            <person name="Samejima M."/>
            <person name="Schmutz J."/>
            <person name="Slot J.C."/>
            <person name="St John F."/>
            <person name="Stenlid J."/>
            <person name="Sun H."/>
            <person name="Sun S."/>
            <person name="Syed K."/>
            <person name="Tsang A."/>
            <person name="Wiebenga A."/>
            <person name="Young D."/>
            <person name="Pisabarro A."/>
            <person name="Eastwood D.C."/>
            <person name="Martin F."/>
            <person name="Cullen D."/>
            <person name="Grigoriev I.V."/>
            <person name="Hibbett D.S."/>
        </authorList>
    </citation>
    <scope>NUCLEOTIDE SEQUENCE [LARGE SCALE GENOMIC DNA]</scope>
    <source>
        <strain evidence="11">TFB10046</strain>
    </source>
</reference>
<dbReference type="SMART" id="SM00317">
    <property type="entry name" value="SET"/>
    <property type="match status" value="1"/>
</dbReference>
<dbReference type="SUPFAM" id="SSF82199">
    <property type="entry name" value="SET domain"/>
    <property type="match status" value="1"/>
</dbReference>
<dbReference type="Pfam" id="PF18264">
    <property type="entry name" value="preSET_CXC"/>
    <property type="match status" value="1"/>
</dbReference>
<dbReference type="PANTHER" id="PTHR45747">
    <property type="entry name" value="HISTONE-LYSINE N-METHYLTRANSFERASE E(Z)"/>
    <property type="match status" value="1"/>
</dbReference>
<evidence type="ECO:0000313" key="11">
    <source>
        <dbReference type="Proteomes" id="UP000006514"/>
    </source>
</evidence>
<evidence type="ECO:0000256" key="3">
    <source>
        <dbReference type="ARBA" id="ARBA00022691"/>
    </source>
</evidence>
<feature type="domain" description="CXC" evidence="9">
    <location>
        <begin position="309"/>
        <end position="423"/>
    </location>
</feature>
<evidence type="ECO:0000256" key="4">
    <source>
        <dbReference type="ARBA" id="ARBA00023015"/>
    </source>
</evidence>
<keyword evidence="1" id="KW-0489">Methyltransferase</keyword>
<dbReference type="Pfam" id="PF00856">
    <property type="entry name" value="SET"/>
    <property type="match status" value="1"/>
</dbReference>
<feature type="compositionally biased region" description="Basic and acidic residues" evidence="7">
    <location>
        <begin position="54"/>
        <end position="69"/>
    </location>
</feature>
<organism evidence="10 11">
    <name type="scientific">Auricularia subglabra (strain TFB-10046 / SS5)</name>
    <name type="common">White-rot fungus</name>
    <name type="synonym">Auricularia delicata (strain TFB10046)</name>
    <dbReference type="NCBI Taxonomy" id="717982"/>
    <lineage>
        <taxon>Eukaryota</taxon>
        <taxon>Fungi</taxon>
        <taxon>Dikarya</taxon>
        <taxon>Basidiomycota</taxon>
        <taxon>Agaricomycotina</taxon>
        <taxon>Agaricomycetes</taxon>
        <taxon>Auriculariales</taxon>
        <taxon>Auriculariaceae</taxon>
        <taxon>Auricularia</taxon>
    </lineage>
</organism>
<dbReference type="InterPro" id="IPR041355">
    <property type="entry name" value="Pre-SET_CXC"/>
</dbReference>
<keyword evidence="4" id="KW-0805">Transcription regulation</keyword>
<feature type="compositionally biased region" description="Acidic residues" evidence="7">
    <location>
        <begin position="39"/>
        <end position="53"/>
    </location>
</feature>
<feature type="domain" description="SET" evidence="8">
    <location>
        <begin position="423"/>
        <end position="544"/>
    </location>
</feature>
<keyword evidence="3" id="KW-0949">S-adenosyl-L-methionine</keyword>
<gene>
    <name evidence="10" type="ORF">AURDEDRAFT_177352</name>
</gene>
<dbReference type="GO" id="GO:0035098">
    <property type="term" value="C:ESC/E(Z) complex"/>
    <property type="evidence" value="ECO:0007669"/>
    <property type="project" value="TreeGrafter"/>
</dbReference>
<evidence type="ECO:0000313" key="10">
    <source>
        <dbReference type="EMBL" id="EJD33569.1"/>
    </source>
</evidence>
<dbReference type="GO" id="GO:0140951">
    <property type="term" value="F:histone H3K27 trimethyltransferase activity"/>
    <property type="evidence" value="ECO:0007669"/>
    <property type="project" value="UniProtKB-EC"/>
</dbReference>
<evidence type="ECO:0000256" key="1">
    <source>
        <dbReference type="ARBA" id="ARBA00022603"/>
    </source>
</evidence>
<evidence type="ECO:0000256" key="5">
    <source>
        <dbReference type="ARBA" id="ARBA00023163"/>
    </source>
</evidence>
<dbReference type="GO" id="GO:0031507">
    <property type="term" value="P:heterochromatin formation"/>
    <property type="evidence" value="ECO:0007669"/>
    <property type="project" value="TreeGrafter"/>
</dbReference>
<evidence type="ECO:0000256" key="2">
    <source>
        <dbReference type="ARBA" id="ARBA00022679"/>
    </source>
</evidence>
<dbReference type="EMBL" id="JH688169">
    <property type="protein sequence ID" value="EJD33569.1"/>
    <property type="molecule type" value="Genomic_DNA"/>
</dbReference>
<name>J0D4C0_AURST</name>
<evidence type="ECO:0000256" key="7">
    <source>
        <dbReference type="SAM" id="MobiDB-lite"/>
    </source>
</evidence>
<evidence type="ECO:0000256" key="6">
    <source>
        <dbReference type="ARBA" id="ARBA00048568"/>
    </source>
</evidence>
<evidence type="ECO:0000259" key="9">
    <source>
        <dbReference type="PROSITE" id="PS51633"/>
    </source>
</evidence>
<dbReference type="InParanoid" id="J0D4C0"/>
<dbReference type="PROSITE" id="PS50280">
    <property type="entry name" value="SET"/>
    <property type="match status" value="1"/>
</dbReference>
<dbReference type="InterPro" id="IPR026489">
    <property type="entry name" value="CXC_dom"/>
</dbReference>
<sequence length="571" mass="64460">MASDSRRDEAVSVYEQTWRDFYQWEQQSARELLGRLDPDVDSLESETVDSDDSDGPRQELKPEEPEEVQRQTQTDEGYIQVFDDDFSMTTRFSKPSLRCPTARPSPRYESCDLLISNVFLGHADRPTWPRAIQFADDPSFNTDEYLHGLAGADMEGVPDEERSKLFRQLKASQPTGPEDPNLDAIELETLRRLRVAGFPTSEIQHHAILSNDPSHLILHSWQRELPPWPVLTQLGSQFQALAKGVVFDTGGAIMWDEDELDSLALIVSQCPSIDVCQLAVTMDRPCCQVFIQRRELPKRNPEIFKPRPPREVVSKEDAFGLPVNGKYSHSAFGCSHTGPCTLQHDCACAKFGHYCQTACSCTQECGRQYQGCDCRASSQSAVCRTPQSCLCMRLARECEPGVCKGCLTHEGRQRCSNRVLGGVPLIKYKVAESKHGYGLFAREKITSKQAIGEYVAEVISPERTDSQCVIARHVERNYLFDWCEEEGLFLDSLEAGNATRFINHADGRKANASAIYKWVNGDVKLGIYAIRNIRKNQEILMNYGQKYFLSGGEEEQEEHEDAHKREISLAL</sequence>
<dbReference type="Proteomes" id="UP000006514">
    <property type="component" value="Unassembled WGS sequence"/>
</dbReference>
<dbReference type="eggNOG" id="KOG1079">
    <property type="taxonomic scope" value="Eukaryota"/>
</dbReference>
<dbReference type="PROSITE" id="PS51633">
    <property type="entry name" value="CXC"/>
    <property type="match status" value="1"/>
</dbReference>
<dbReference type="KEGG" id="adl:AURDEDRAFT_177352"/>
<dbReference type="Gene3D" id="2.170.270.10">
    <property type="entry name" value="SET domain"/>
    <property type="match status" value="1"/>
</dbReference>
<proteinExistence type="predicted"/>
<feature type="region of interest" description="Disordered" evidence="7">
    <location>
        <begin position="35"/>
        <end position="76"/>
    </location>
</feature>
<dbReference type="PANTHER" id="PTHR45747:SF4">
    <property type="entry name" value="HISTONE-LYSINE N-METHYLTRANSFERASE E(Z)"/>
    <property type="match status" value="1"/>
</dbReference>
<dbReference type="InterPro" id="IPR046341">
    <property type="entry name" value="SET_dom_sf"/>
</dbReference>
<accession>J0D4C0</accession>
<dbReference type="OrthoDB" id="6141102at2759"/>
<evidence type="ECO:0000259" key="8">
    <source>
        <dbReference type="PROSITE" id="PS50280"/>
    </source>
</evidence>
<comment type="catalytic activity">
    <reaction evidence="6">
        <text>L-lysyl(27)-[histone H3] + 3 S-adenosyl-L-methionine = N(6),N(6),N(6)-trimethyl-L-lysyl(27)-[histone H3] + 3 S-adenosyl-L-homocysteine + 3 H(+)</text>
        <dbReference type="Rhea" id="RHEA:60292"/>
        <dbReference type="Rhea" id="RHEA-COMP:15535"/>
        <dbReference type="Rhea" id="RHEA-COMP:15548"/>
        <dbReference type="ChEBI" id="CHEBI:15378"/>
        <dbReference type="ChEBI" id="CHEBI:29969"/>
        <dbReference type="ChEBI" id="CHEBI:57856"/>
        <dbReference type="ChEBI" id="CHEBI:59789"/>
        <dbReference type="ChEBI" id="CHEBI:61961"/>
        <dbReference type="EC" id="2.1.1.356"/>
    </reaction>
</comment>
<dbReference type="GO" id="GO:0032259">
    <property type="term" value="P:methylation"/>
    <property type="evidence" value="ECO:0007669"/>
    <property type="project" value="UniProtKB-KW"/>
</dbReference>
<keyword evidence="5" id="KW-0804">Transcription</keyword>
<dbReference type="InterPro" id="IPR045318">
    <property type="entry name" value="EZH1/2-like"/>
</dbReference>
<dbReference type="AlphaFoldDB" id="J0D4C0"/>